<dbReference type="PROSITE" id="PS50858">
    <property type="entry name" value="BSD"/>
    <property type="match status" value="1"/>
</dbReference>
<dbReference type="CDD" id="cd13229">
    <property type="entry name" value="PH_TFIIH"/>
    <property type="match status" value="1"/>
</dbReference>
<dbReference type="SMART" id="SM00751">
    <property type="entry name" value="BSD"/>
    <property type="match status" value="2"/>
</dbReference>
<dbReference type="Gene3D" id="6.10.140.1200">
    <property type="match status" value="1"/>
</dbReference>
<keyword evidence="5" id="KW-0804">Transcription</keyword>
<dbReference type="Pfam" id="PF08567">
    <property type="entry name" value="PH_TFIIH"/>
    <property type="match status" value="1"/>
</dbReference>
<keyword evidence="6" id="KW-0539">Nucleus</keyword>
<sequence>MHGQARKDENGEPSLLLRVEQVKYRKTGPGKSPLGEFYIYDDRVEWISDSDSSDKMVVHLSKIKGQRISPPNKPKVQLQLCMIDEDQATFVFMNSKSSQEQLLQERDTVKELLQQALVRHRQMLAQKSAKSSANKDQEEKIKILEQNAHLHQLYLYLVREKLISSQDFWSLHYNPKSLSVEEESQQKIGISGGFLSSIVQSDSIGGGIRLNLTTETIQSIFRTYPAVERKHLELVPHELTEQEFWSHFFQSHYFHRERNPAEPSTSSTHDTFADCVKMDEKSMQELLEKGRGNLKRTLDLTSLSEDLGILSDMRSTQLSLRGSSDAKRLLVRRCNYHSERILCTMEEDLGSAFNSQLKKNGFDGLQQDTSENGTFSHEVENSTKNNSAIQERTCDLELESQDLAEFDKPNDQLYCPLSAYNPLQKEQESCIPSDQIQLTKYSLTNALETTTSIFEEKNQFTFFDNLAVNFIDPLSAHQSELDSTTSINFTGLSRSDIERIRIVHSGLTELLRHFWQCFPPKIPEMRQKIYRMNETLTRFENEQLAECKKQYGSNYIQHCEEMLALARQRFAAFAATQSMNRD</sequence>
<dbReference type="Gene3D" id="2.30.29.30">
    <property type="entry name" value="Pleckstrin-homology domain (PH domain)/Phosphotyrosine-binding domain (PTB)"/>
    <property type="match status" value="1"/>
</dbReference>
<dbReference type="InterPro" id="IPR027079">
    <property type="entry name" value="Tfb1/GTF2H1"/>
</dbReference>
<evidence type="ECO:0000256" key="6">
    <source>
        <dbReference type="ARBA" id="ARBA00023242"/>
    </source>
</evidence>
<feature type="domain" description="BSD" evidence="7">
    <location>
        <begin position="204"/>
        <end position="256"/>
    </location>
</feature>
<proteinExistence type="inferred from homology"/>
<evidence type="ECO:0000256" key="5">
    <source>
        <dbReference type="ARBA" id="ARBA00023163"/>
    </source>
</evidence>
<reference evidence="8 9" key="1">
    <citation type="submission" date="2020-08" db="EMBL/GenBank/DDBJ databases">
        <authorList>
            <person name="Koutsovoulos G."/>
            <person name="Danchin GJ E."/>
        </authorList>
    </citation>
    <scope>NUCLEOTIDE SEQUENCE [LARGE SCALE GENOMIC DNA]</scope>
</reference>
<protein>
    <recommendedName>
        <fullName evidence="7">BSD domain-containing protein</fullName>
    </recommendedName>
</protein>
<dbReference type="Pfam" id="PF03909">
    <property type="entry name" value="BSD"/>
    <property type="match status" value="1"/>
</dbReference>
<evidence type="ECO:0000256" key="3">
    <source>
        <dbReference type="ARBA" id="ARBA00022737"/>
    </source>
</evidence>
<keyword evidence="4" id="KW-0805">Transcription regulation</keyword>
<evidence type="ECO:0000259" key="7">
    <source>
        <dbReference type="PROSITE" id="PS50858"/>
    </source>
</evidence>
<keyword evidence="3" id="KW-0677">Repeat</keyword>
<evidence type="ECO:0000256" key="4">
    <source>
        <dbReference type="ARBA" id="ARBA00023015"/>
    </source>
</evidence>
<evidence type="ECO:0000256" key="1">
    <source>
        <dbReference type="ARBA" id="ARBA00004123"/>
    </source>
</evidence>
<dbReference type="PANTHER" id="PTHR12856">
    <property type="entry name" value="TRANSCRIPTION INITIATION FACTOR IIH-RELATED"/>
    <property type="match status" value="1"/>
</dbReference>
<comment type="subcellular location">
    <subcellularLocation>
        <location evidence="1">Nucleus</location>
    </subcellularLocation>
</comment>
<dbReference type="AlphaFoldDB" id="A0A6V7TNE0"/>
<organism evidence="8 9">
    <name type="scientific">Meloidogyne enterolobii</name>
    <name type="common">Root-knot nematode worm</name>
    <name type="synonym">Meloidogyne mayaguensis</name>
    <dbReference type="NCBI Taxonomy" id="390850"/>
    <lineage>
        <taxon>Eukaryota</taxon>
        <taxon>Metazoa</taxon>
        <taxon>Ecdysozoa</taxon>
        <taxon>Nematoda</taxon>
        <taxon>Chromadorea</taxon>
        <taxon>Rhabditida</taxon>
        <taxon>Tylenchina</taxon>
        <taxon>Tylenchomorpha</taxon>
        <taxon>Tylenchoidea</taxon>
        <taxon>Meloidogynidae</taxon>
        <taxon>Meloidogyninae</taxon>
        <taxon>Meloidogyne</taxon>
    </lineage>
</organism>
<dbReference type="EMBL" id="CAJEWN010000006">
    <property type="protein sequence ID" value="CAD2127397.1"/>
    <property type="molecule type" value="Genomic_DNA"/>
</dbReference>
<dbReference type="OrthoDB" id="360521at2759"/>
<dbReference type="Proteomes" id="UP000580250">
    <property type="component" value="Unassembled WGS sequence"/>
</dbReference>
<dbReference type="GO" id="GO:0000439">
    <property type="term" value="C:transcription factor TFIIH core complex"/>
    <property type="evidence" value="ECO:0007669"/>
    <property type="project" value="InterPro"/>
</dbReference>
<dbReference type="InterPro" id="IPR035925">
    <property type="entry name" value="BSD_dom_sf"/>
</dbReference>
<evidence type="ECO:0000256" key="2">
    <source>
        <dbReference type="ARBA" id="ARBA00009448"/>
    </source>
</evidence>
<comment type="caution">
    <text evidence="8">The sequence shown here is derived from an EMBL/GenBank/DDBJ whole genome shotgun (WGS) entry which is preliminary data.</text>
</comment>
<name>A0A6V7TNE0_MELEN</name>
<dbReference type="GO" id="GO:0006289">
    <property type="term" value="P:nucleotide-excision repair"/>
    <property type="evidence" value="ECO:0007669"/>
    <property type="project" value="InterPro"/>
</dbReference>
<dbReference type="SUPFAM" id="SSF140383">
    <property type="entry name" value="BSD domain-like"/>
    <property type="match status" value="2"/>
</dbReference>
<evidence type="ECO:0000313" key="8">
    <source>
        <dbReference type="EMBL" id="CAD2127397.1"/>
    </source>
</evidence>
<dbReference type="SUPFAM" id="SSF50729">
    <property type="entry name" value="PH domain-like"/>
    <property type="match status" value="1"/>
</dbReference>
<gene>
    <name evidence="8" type="ORF">MENT_LOCUS1839</name>
</gene>
<dbReference type="GO" id="GO:0006351">
    <property type="term" value="P:DNA-templated transcription"/>
    <property type="evidence" value="ECO:0007669"/>
    <property type="project" value="InterPro"/>
</dbReference>
<comment type="similarity">
    <text evidence="2">Belongs to the TFB1 family.</text>
</comment>
<dbReference type="InterPro" id="IPR005607">
    <property type="entry name" value="BSD_dom"/>
</dbReference>
<evidence type="ECO:0000313" key="9">
    <source>
        <dbReference type="Proteomes" id="UP000580250"/>
    </source>
</evidence>
<accession>A0A6V7TNE0</accession>
<dbReference type="InterPro" id="IPR011993">
    <property type="entry name" value="PH-like_dom_sf"/>
</dbReference>
<dbReference type="Gene3D" id="1.10.3970.10">
    <property type="entry name" value="BSD domain"/>
    <property type="match status" value="1"/>
</dbReference>
<dbReference type="InterPro" id="IPR013876">
    <property type="entry name" value="TFIIH_BTF_p62_N"/>
</dbReference>